<evidence type="ECO:0000313" key="1">
    <source>
        <dbReference type="EMBL" id="GAI57234.1"/>
    </source>
</evidence>
<gene>
    <name evidence="1" type="ORF">S06H3_58793</name>
</gene>
<proteinExistence type="predicted"/>
<sequence>MAADYPYIGKIEGGDKELQQQYEMLLTFLKSPESQKLRDESEKYLAEGKKVRVKINFETDKP</sequence>
<feature type="non-terminal residue" evidence="1">
    <location>
        <position position="62"/>
    </location>
</feature>
<name>X1RNY1_9ZZZZ</name>
<accession>X1RNY1</accession>
<protein>
    <submittedName>
        <fullName evidence="1">Uncharacterized protein</fullName>
    </submittedName>
</protein>
<dbReference type="EMBL" id="BARV01038104">
    <property type="protein sequence ID" value="GAI57234.1"/>
    <property type="molecule type" value="Genomic_DNA"/>
</dbReference>
<dbReference type="AlphaFoldDB" id="X1RNY1"/>
<comment type="caution">
    <text evidence="1">The sequence shown here is derived from an EMBL/GenBank/DDBJ whole genome shotgun (WGS) entry which is preliminary data.</text>
</comment>
<organism evidence="1">
    <name type="scientific">marine sediment metagenome</name>
    <dbReference type="NCBI Taxonomy" id="412755"/>
    <lineage>
        <taxon>unclassified sequences</taxon>
        <taxon>metagenomes</taxon>
        <taxon>ecological metagenomes</taxon>
    </lineage>
</organism>
<reference evidence="1" key="1">
    <citation type="journal article" date="2014" name="Front. Microbiol.">
        <title>High frequency of phylogenetically diverse reductive dehalogenase-homologous genes in deep subseafloor sedimentary metagenomes.</title>
        <authorList>
            <person name="Kawai M."/>
            <person name="Futagami T."/>
            <person name="Toyoda A."/>
            <person name="Takaki Y."/>
            <person name="Nishi S."/>
            <person name="Hori S."/>
            <person name="Arai W."/>
            <person name="Tsubouchi T."/>
            <person name="Morono Y."/>
            <person name="Uchiyama I."/>
            <person name="Ito T."/>
            <person name="Fujiyama A."/>
            <person name="Inagaki F."/>
            <person name="Takami H."/>
        </authorList>
    </citation>
    <scope>NUCLEOTIDE SEQUENCE</scope>
    <source>
        <strain evidence="1">Expedition CK06-06</strain>
    </source>
</reference>